<gene>
    <name evidence="12" type="primary">CDCA7L</name>
    <name evidence="12" type="ORF">SK128_017993</name>
</gene>
<dbReference type="GO" id="GO:0005634">
    <property type="term" value="C:nucleus"/>
    <property type="evidence" value="ECO:0007669"/>
    <property type="project" value="UniProtKB-SubCell"/>
</dbReference>
<keyword evidence="12" id="KW-0132">Cell division</keyword>
<evidence type="ECO:0000256" key="7">
    <source>
        <dbReference type="ARBA" id="ARBA00023015"/>
    </source>
</evidence>
<evidence type="ECO:0000256" key="6">
    <source>
        <dbReference type="ARBA" id="ARBA00022843"/>
    </source>
</evidence>
<dbReference type="AlphaFoldDB" id="A0AAN8ZV31"/>
<accession>A0AAN8ZV31</accession>
<feature type="region of interest" description="Disordered" evidence="10">
    <location>
        <begin position="38"/>
        <end position="74"/>
    </location>
</feature>
<comment type="caution">
    <text evidence="12">The sequence shown here is derived from an EMBL/GenBank/DDBJ whole genome shotgun (WGS) entry which is preliminary data.</text>
</comment>
<dbReference type="PANTHER" id="PTHR31169">
    <property type="entry name" value="OS05G0300700 PROTEIN"/>
    <property type="match status" value="1"/>
</dbReference>
<feature type="region of interest" description="Disordered" evidence="10">
    <location>
        <begin position="255"/>
        <end position="312"/>
    </location>
</feature>
<dbReference type="InterPro" id="IPR040221">
    <property type="entry name" value="CDCA7/CDA7L"/>
</dbReference>
<reference evidence="12 13" key="1">
    <citation type="submission" date="2023-11" db="EMBL/GenBank/DDBJ databases">
        <title>Halocaridina rubra genome assembly.</title>
        <authorList>
            <person name="Smith C."/>
        </authorList>
    </citation>
    <scope>NUCLEOTIDE SEQUENCE [LARGE SCALE GENOMIC DNA]</scope>
    <source>
        <strain evidence="12">EP-1</strain>
        <tissue evidence="12">Whole</tissue>
    </source>
</reference>
<keyword evidence="7" id="KW-0805">Transcription regulation</keyword>
<organism evidence="12 13">
    <name type="scientific">Halocaridina rubra</name>
    <name type="common">Hawaiian red shrimp</name>
    <dbReference type="NCBI Taxonomy" id="373956"/>
    <lineage>
        <taxon>Eukaryota</taxon>
        <taxon>Metazoa</taxon>
        <taxon>Ecdysozoa</taxon>
        <taxon>Arthropoda</taxon>
        <taxon>Crustacea</taxon>
        <taxon>Multicrustacea</taxon>
        <taxon>Malacostraca</taxon>
        <taxon>Eumalacostraca</taxon>
        <taxon>Eucarida</taxon>
        <taxon>Decapoda</taxon>
        <taxon>Pleocyemata</taxon>
        <taxon>Caridea</taxon>
        <taxon>Atyoidea</taxon>
        <taxon>Atyidae</taxon>
        <taxon>Halocaridina</taxon>
    </lineage>
</organism>
<name>A0AAN8ZV31_HALRR</name>
<dbReference type="GO" id="GO:0006355">
    <property type="term" value="P:regulation of DNA-templated transcription"/>
    <property type="evidence" value="ECO:0007669"/>
    <property type="project" value="InterPro"/>
</dbReference>
<dbReference type="Pfam" id="PF10497">
    <property type="entry name" value="zf-4CXXC_R1"/>
    <property type="match status" value="1"/>
</dbReference>
<evidence type="ECO:0000256" key="1">
    <source>
        <dbReference type="ARBA" id="ARBA00004123"/>
    </source>
</evidence>
<keyword evidence="9" id="KW-0539">Nucleus</keyword>
<comment type="subcellular location">
    <subcellularLocation>
        <location evidence="2">Cytoplasm</location>
    </subcellularLocation>
    <subcellularLocation>
        <location evidence="1">Nucleus</location>
    </subcellularLocation>
</comment>
<evidence type="ECO:0000256" key="10">
    <source>
        <dbReference type="SAM" id="MobiDB-lite"/>
    </source>
</evidence>
<keyword evidence="13" id="KW-1185">Reference proteome</keyword>
<sequence>QYTDEDGAVALAEELRRRKHREDDVGTVTSSILAQCLIRGNRERPRKKTKTLSKSSSASVRAKDAPKIVSKPPKSPKAWMEWFLEQSGNEGIKENLLVTPKPARPKSRKPTCKVPEGIRKKRKSTPCIRRKIEHILTPEEVTADMLERVASRSKDKQHDQENGTSCHQCRQKTSDTKTICRSGRCVGLRGFFCGPCLGTRYGEDAKKALLDPKWACPVCRGICNCSLCRKAFGQQAVGQIVQRLGKMGYSSVQQYLESKTEEDPQFDPPKSGPEKESDGEDAADEPGEAKMELDKLNLDSEDENEGGLDLAT</sequence>
<keyword evidence="6" id="KW-0832">Ubl conjugation</keyword>
<evidence type="ECO:0000256" key="8">
    <source>
        <dbReference type="ARBA" id="ARBA00023163"/>
    </source>
</evidence>
<dbReference type="GO" id="GO:0051301">
    <property type="term" value="P:cell division"/>
    <property type="evidence" value="ECO:0007669"/>
    <property type="project" value="UniProtKB-KW"/>
</dbReference>
<evidence type="ECO:0000256" key="5">
    <source>
        <dbReference type="ARBA" id="ARBA00022553"/>
    </source>
</evidence>
<dbReference type="InterPro" id="IPR018866">
    <property type="entry name" value="Znf-4CXXC_R1"/>
</dbReference>
<keyword evidence="5" id="KW-0597">Phosphoprotein</keyword>
<evidence type="ECO:0000313" key="13">
    <source>
        <dbReference type="Proteomes" id="UP001381693"/>
    </source>
</evidence>
<proteinExistence type="predicted"/>
<dbReference type="GO" id="GO:0005737">
    <property type="term" value="C:cytoplasm"/>
    <property type="evidence" value="ECO:0007669"/>
    <property type="project" value="UniProtKB-SubCell"/>
</dbReference>
<dbReference type="Proteomes" id="UP001381693">
    <property type="component" value="Unassembled WGS sequence"/>
</dbReference>
<evidence type="ECO:0000313" key="12">
    <source>
        <dbReference type="EMBL" id="KAK7069711.1"/>
    </source>
</evidence>
<evidence type="ECO:0000256" key="4">
    <source>
        <dbReference type="ARBA" id="ARBA00022499"/>
    </source>
</evidence>
<protein>
    <submittedName>
        <fullName evidence="12">Cell division cycle-associated 7-like protein</fullName>
    </submittedName>
</protein>
<feature type="non-terminal residue" evidence="12">
    <location>
        <position position="1"/>
    </location>
</feature>
<dbReference type="EMBL" id="JAXCGZ010015930">
    <property type="protein sequence ID" value="KAK7069711.1"/>
    <property type="molecule type" value="Genomic_DNA"/>
</dbReference>
<evidence type="ECO:0000256" key="2">
    <source>
        <dbReference type="ARBA" id="ARBA00004496"/>
    </source>
</evidence>
<keyword evidence="12" id="KW-0131">Cell cycle</keyword>
<keyword evidence="4" id="KW-1017">Isopeptide bond</keyword>
<feature type="domain" description="Zinc-finger" evidence="11">
    <location>
        <begin position="159"/>
        <end position="256"/>
    </location>
</feature>
<keyword evidence="8" id="KW-0804">Transcription</keyword>
<evidence type="ECO:0000256" key="9">
    <source>
        <dbReference type="ARBA" id="ARBA00023242"/>
    </source>
</evidence>
<feature type="compositionally biased region" description="Basic and acidic residues" evidence="10">
    <location>
        <begin position="287"/>
        <end position="298"/>
    </location>
</feature>
<keyword evidence="3" id="KW-0963">Cytoplasm</keyword>
<dbReference type="PANTHER" id="PTHR31169:SF8">
    <property type="entry name" value="ZINC-FINGER DOMAIN OF MONOAMINE-OXIDASE A REPRESSOR R1 PROTEIN"/>
    <property type="match status" value="1"/>
</dbReference>
<feature type="compositionally biased region" description="Acidic residues" evidence="10">
    <location>
        <begin position="277"/>
        <end position="286"/>
    </location>
</feature>
<evidence type="ECO:0000256" key="3">
    <source>
        <dbReference type="ARBA" id="ARBA00022490"/>
    </source>
</evidence>
<evidence type="ECO:0000259" key="11">
    <source>
        <dbReference type="Pfam" id="PF10497"/>
    </source>
</evidence>